<dbReference type="CDD" id="cd05398">
    <property type="entry name" value="NT_ClassII-CCAase"/>
    <property type="match status" value="1"/>
</dbReference>
<evidence type="ECO:0000256" key="2">
    <source>
        <dbReference type="ARBA" id="ARBA00022679"/>
    </source>
</evidence>
<dbReference type="CDD" id="cd00077">
    <property type="entry name" value="HDc"/>
    <property type="match status" value="1"/>
</dbReference>
<evidence type="ECO:0000256" key="9">
    <source>
        <dbReference type="RuleBase" id="RU003953"/>
    </source>
</evidence>
<dbReference type="GO" id="GO:0000166">
    <property type="term" value="F:nucleotide binding"/>
    <property type="evidence" value="ECO:0007669"/>
    <property type="project" value="UniProtKB-KW"/>
</dbReference>
<dbReference type="InterPro" id="IPR032828">
    <property type="entry name" value="PolyA_RNA-bd"/>
</dbReference>
<dbReference type="GO" id="GO:0000049">
    <property type="term" value="F:tRNA binding"/>
    <property type="evidence" value="ECO:0007669"/>
    <property type="project" value="TreeGrafter"/>
</dbReference>
<dbReference type="GO" id="GO:0008033">
    <property type="term" value="P:tRNA processing"/>
    <property type="evidence" value="ECO:0007669"/>
    <property type="project" value="UniProtKB-KW"/>
</dbReference>
<feature type="domain" description="tRNA nucleotidyltransferase/poly(A) polymerase RNA and SrmB- binding" evidence="11">
    <location>
        <begin position="170"/>
        <end position="230"/>
    </location>
</feature>
<dbReference type="SUPFAM" id="SSF81891">
    <property type="entry name" value="Poly A polymerase C-terminal region-like"/>
    <property type="match status" value="1"/>
</dbReference>
<dbReference type="Gene3D" id="1.10.246.80">
    <property type="match status" value="1"/>
</dbReference>
<reference evidence="13 14" key="1">
    <citation type="submission" date="2015-09" db="EMBL/GenBank/DDBJ databases">
        <authorList>
            <consortium name="Pathogen Informatics"/>
        </authorList>
    </citation>
    <scope>NUCLEOTIDE SEQUENCE [LARGE SCALE GENOMIC DNA]</scope>
    <source>
        <strain evidence="13 14">2789STDY5834856</strain>
    </source>
</reference>
<evidence type="ECO:0000256" key="6">
    <source>
        <dbReference type="ARBA" id="ARBA00022741"/>
    </source>
</evidence>
<dbReference type="Pfam" id="PF12627">
    <property type="entry name" value="PolyA_pol_RNAbd"/>
    <property type="match status" value="1"/>
</dbReference>
<evidence type="ECO:0000313" key="14">
    <source>
        <dbReference type="Proteomes" id="UP000095594"/>
    </source>
</evidence>
<evidence type="ECO:0000256" key="1">
    <source>
        <dbReference type="ARBA" id="ARBA00001946"/>
    </source>
</evidence>
<name>A0A174EP75_9CLOT</name>
<evidence type="ECO:0000256" key="3">
    <source>
        <dbReference type="ARBA" id="ARBA00022694"/>
    </source>
</evidence>
<protein>
    <submittedName>
        <fullName evidence="13">PolyA polymerase family protein</fullName>
        <ecNumber evidence="13">2.7.7.72</ecNumber>
    </submittedName>
</protein>
<keyword evidence="5" id="KW-0479">Metal-binding</keyword>
<dbReference type="EMBL" id="CYZX01000008">
    <property type="protein sequence ID" value="CUO39703.1"/>
    <property type="molecule type" value="Genomic_DNA"/>
</dbReference>
<dbReference type="InterPro" id="IPR043519">
    <property type="entry name" value="NT_sf"/>
</dbReference>
<evidence type="ECO:0000256" key="7">
    <source>
        <dbReference type="ARBA" id="ARBA00022842"/>
    </source>
</evidence>
<evidence type="ECO:0000313" key="13">
    <source>
        <dbReference type="EMBL" id="CUO39703.1"/>
    </source>
</evidence>
<dbReference type="OrthoDB" id="9805698at2"/>
<feature type="domain" description="CCA-adding enzyme C-terminal" evidence="12">
    <location>
        <begin position="299"/>
        <end position="438"/>
    </location>
</feature>
<evidence type="ECO:0000256" key="8">
    <source>
        <dbReference type="ARBA" id="ARBA00022884"/>
    </source>
</evidence>
<dbReference type="SUPFAM" id="SSF81301">
    <property type="entry name" value="Nucleotidyltransferase"/>
    <property type="match status" value="1"/>
</dbReference>
<keyword evidence="4 13" id="KW-0548">Nucleotidyltransferase</keyword>
<dbReference type="InterPro" id="IPR032810">
    <property type="entry name" value="CCA-adding_enz_C"/>
</dbReference>
<feature type="domain" description="Poly A polymerase head" evidence="10">
    <location>
        <begin position="23"/>
        <end position="142"/>
    </location>
</feature>
<dbReference type="EC" id="2.7.7.72" evidence="13"/>
<dbReference type="InterPro" id="IPR003607">
    <property type="entry name" value="HD/PDEase_dom"/>
</dbReference>
<dbReference type="InterPro" id="IPR050264">
    <property type="entry name" value="Bact_CCA-adding_enz_type3_sf"/>
</dbReference>
<dbReference type="NCBIfam" id="NF009814">
    <property type="entry name" value="PRK13299.1"/>
    <property type="match status" value="1"/>
</dbReference>
<dbReference type="Gene3D" id="3.30.460.10">
    <property type="entry name" value="Beta Polymerase, domain 2"/>
    <property type="match status" value="1"/>
</dbReference>
<dbReference type="Pfam" id="PF13735">
    <property type="entry name" value="tRNA_NucTran2_2"/>
    <property type="match status" value="1"/>
</dbReference>
<organism evidence="13 14">
    <name type="scientific">Clostridium disporicum</name>
    <dbReference type="NCBI Taxonomy" id="84024"/>
    <lineage>
        <taxon>Bacteria</taxon>
        <taxon>Bacillati</taxon>
        <taxon>Bacillota</taxon>
        <taxon>Clostridia</taxon>
        <taxon>Eubacteriales</taxon>
        <taxon>Clostridiaceae</taxon>
        <taxon>Clostridium</taxon>
    </lineage>
</organism>
<accession>A0A174EP75</accession>
<dbReference type="PANTHER" id="PTHR46173">
    <property type="entry name" value="CCA TRNA NUCLEOTIDYLTRANSFERASE 1, MITOCHONDRIAL"/>
    <property type="match status" value="1"/>
</dbReference>
<keyword evidence="8 9" id="KW-0694">RNA-binding</keyword>
<dbReference type="PANTHER" id="PTHR46173:SF1">
    <property type="entry name" value="CCA TRNA NUCLEOTIDYLTRANSFERASE 1, MITOCHONDRIAL"/>
    <property type="match status" value="1"/>
</dbReference>
<evidence type="ECO:0000256" key="5">
    <source>
        <dbReference type="ARBA" id="ARBA00022723"/>
    </source>
</evidence>
<dbReference type="Proteomes" id="UP000095594">
    <property type="component" value="Unassembled WGS sequence"/>
</dbReference>
<keyword evidence="7" id="KW-0460">Magnesium</keyword>
<dbReference type="Gene3D" id="1.10.3090.10">
    <property type="entry name" value="cca-adding enzyme, domain 2"/>
    <property type="match status" value="1"/>
</dbReference>
<keyword evidence="6" id="KW-0547">Nucleotide-binding</keyword>
<evidence type="ECO:0000256" key="4">
    <source>
        <dbReference type="ARBA" id="ARBA00022695"/>
    </source>
</evidence>
<dbReference type="GO" id="GO:0046872">
    <property type="term" value="F:metal ion binding"/>
    <property type="evidence" value="ECO:0007669"/>
    <property type="project" value="UniProtKB-KW"/>
</dbReference>
<sequence>MNINIPKNVKYIIDTFYQNNYEAYMVGGCVRDSLLGLSPKDYDITTSATPNITENLFSKTIPTGIEHGTITVVIEKENFEVTTYRTEGKYVDNRRPESVHFVSNLKEDLSRRDFTINAFAYNDKAGLVDYFGGLNDLNNKIIKAVGDPNIRFQEDALRMLRAIRFSAQLNFTIETNTLNAIKGNCNLIKNISIERIRDELCKLLVSDNPSKGLILLRDTGILELVLPEINSLVQYTPLCNNHNRDVFEHTLKVINNTESDLLLRLSALFHDVGKLNTLVALPNGHHYFPEHNIESANMTKDILKRLKFDNETIDRVCAIIYDHLVLMPSYMPTDGEIKRLLNRVGPKNIFILFELQRADINSLWDPVPFLTKVDYISNKTKEILENKEPLTIKDLDIDGSILIKELDLKPGKVLGDILNYLLEKVLDDKNLNSKDKLINLSKSYLNNLNDSH</sequence>
<comment type="cofactor">
    <cofactor evidence="1">
        <name>Mg(2+)</name>
        <dbReference type="ChEBI" id="CHEBI:18420"/>
    </cofactor>
</comment>
<dbReference type="InterPro" id="IPR002646">
    <property type="entry name" value="PolA_pol_head_dom"/>
</dbReference>
<dbReference type="AlphaFoldDB" id="A0A174EP75"/>
<gene>
    <name evidence="13" type="primary">cca</name>
    <name evidence="13" type="ORF">ERS852471_01501</name>
</gene>
<keyword evidence="3" id="KW-0819">tRNA processing</keyword>
<proteinExistence type="inferred from homology"/>
<dbReference type="Pfam" id="PF01743">
    <property type="entry name" value="PolyA_pol"/>
    <property type="match status" value="1"/>
</dbReference>
<evidence type="ECO:0000259" key="12">
    <source>
        <dbReference type="Pfam" id="PF13735"/>
    </source>
</evidence>
<dbReference type="RefSeq" id="WP_055265230.1">
    <property type="nucleotide sequence ID" value="NZ_CABIXQ010000008.1"/>
</dbReference>
<dbReference type="GO" id="GO:0004810">
    <property type="term" value="F:CCA tRNA nucleotidyltransferase activity"/>
    <property type="evidence" value="ECO:0007669"/>
    <property type="project" value="UniProtKB-EC"/>
</dbReference>
<keyword evidence="2 9" id="KW-0808">Transferase</keyword>
<comment type="similarity">
    <text evidence="9">Belongs to the tRNA nucleotidyltransferase/poly(A) polymerase family.</text>
</comment>
<evidence type="ECO:0000259" key="10">
    <source>
        <dbReference type="Pfam" id="PF01743"/>
    </source>
</evidence>
<evidence type="ECO:0000259" key="11">
    <source>
        <dbReference type="Pfam" id="PF12627"/>
    </source>
</evidence>